<reference evidence="1" key="1">
    <citation type="submission" date="2020-05" db="EMBL/GenBank/DDBJ databases">
        <authorList>
            <person name="Chiriac C."/>
            <person name="Salcher M."/>
            <person name="Ghai R."/>
            <person name="Kavagutti S V."/>
        </authorList>
    </citation>
    <scope>NUCLEOTIDE SEQUENCE</scope>
</reference>
<sequence length="153" mass="17809">MSKYFGTNLKETNKFIDEFGSMIQYVRYNNTSKRADSPYLSGRKNYLPPVDIKALVVADRQYWKENVSKIGEESRRTIIVMLSQSQVIQYLIPEAEDDPRLLNDIDFSDKIRMQDKFIYQGIEYKIDTIRPNADDGSGAILFEFQCRSEIGNK</sequence>
<accession>A0A6J7X586</accession>
<dbReference type="EMBL" id="LR798356">
    <property type="protein sequence ID" value="CAB5226165.1"/>
    <property type="molecule type" value="Genomic_DNA"/>
</dbReference>
<proteinExistence type="predicted"/>
<organism evidence="1">
    <name type="scientific">uncultured Caudovirales phage</name>
    <dbReference type="NCBI Taxonomy" id="2100421"/>
    <lineage>
        <taxon>Viruses</taxon>
        <taxon>Duplodnaviria</taxon>
        <taxon>Heunggongvirae</taxon>
        <taxon>Uroviricota</taxon>
        <taxon>Caudoviricetes</taxon>
        <taxon>Peduoviridae</taxon>
        <taxon>Maltschvirus</taxon>
        <taxon>Maltschvirus maltsch</taxon>
    </lineage>
</organism>
<protein>
    <submittedName>
        <fullName evidence="1">Uncharacterized protein</fullName>
    </submittedName>
</protein>
<evidence type="ECO:0000313" key="1">
    <source>
        <dbReference type="EMBL" id="CAB5226165.1"/>
    </source>
</evidence>
<name>A0A6J7X586_9CAUD</name>
<gene>
    <name evidence="1" type="ORF">UFOVP755_70</name>
</gene>